<dbReference type="PANTHER" id="PTHR45436">
    <property type="entry name" value="SENSOR HISTIDINE KINASE YKOH"/>
    <property type="match status" value="1"/>
</dbReference>
<dbReference type="EMBL" id="JACHIV010000001">
    <property type="protein sequence ID" value="MBB5070645.1"/>
    <property type="molecule type" value="Genomic_DNA"/>
</dbReference>
<feature type="compositionally biased region" description="Low complexity" evidence="6">
    <location>
        <begin position="411"/>
        <end position="436"/>
    </location>
</feature>
<dbReference type="InterPro" id="IPR036890">
    <property type="entry name" value="HATPase_C_sf"/>
</dbReference>
<evidence type="ECO:0000256" key="1">
    <source>
        <dbReference type="ARBA" id="ARBA00000085"/>
    </source>
</evidence>
<comment type="catalytic activity">
    <reaction evidence="1">
        <text>ATP + protein L-histidine = ADP + protein N-phospho-L-histidine.</text>
        <dbReference type="EC" id="2.7.13.3"/>
    </reaction>
</comment>
<dbReference type="CDD" id="cd00075">
    <property type="entry name" value="HATPase"/>
    <property type="match status" value="1"/>
</dbReference>
<keyword evidence="4" id="KW-0808">Transferase</keyword>
<feature type="transmembrane region" description="Helical" evidence="7">
    <location>
        <begin position="6"/>
        <end position="26"/>
    </location>
</feature>
<keyword evidence="7" id="KW-1133">Transmembrane helix</keyword>
<organism evidence="9 10">
    <name type="scientific">Saccharopolyspora gloriosae</name>
    <dbReference type="NCBI Taxonomy" id="455344"/>
    <lineage>
        <taxon>Bacteria</taxon>
        <taxon>Bacillati</taxon>
        <taxon>Actinomycetota</taxon>
        <taxon>Actinomycetes</taxon>
        <taxon>Pseudonocardiales</taxon>
        <taxon>Pseudonocardiaceae</taxon>
        <taxon>Saccharopolyspora</taxon>
    </lineage>
</organism>
<dbReference type="RefSeq" id="WP_184480392.1">
    <property type="nucleotide sequence ID" value="NZ_JACHIV010000001.1"/>
</dbReference>
<keyword evidence="10" id="KW-1185">Reference proteome</keyword>
<comment type="caution">
    <text evidence="9">The sequence shown here is derived from an EMBL/GenBank/DDBJ whole genome shotgun (WGS) entry which is preliminary data.</text>
</comment>
<dbReference type="Pfam" id="PF02518">
    <property type="entry name" value="HATPase_c"/>
    <property type="match status" value="1"/>
</dbReference>
<feature type="compositionally biased region" description="Low complexity" evidence="6">
    <location>
        <begin position="316"/>
        <end position="326"/>
    </location>
</feature>
<evidence type="ECO:0000259" key="8">
    <source>
        <dbReference type="Pfam" id="PF02518"/>
    </source>
</evidence>
<keyword evidence="7" id="KW-0812">Transmembrane</keyword>
<keyword evidence="7" id="KW-0472">Membrane</keyword>
<evidence type="ECO:0000256" key="5">
    <source>
        <dbReference type="ARBA" id="ARBA00022777"/>
    </source>
</evidence>
<keyword evidence="3" id="KW-0597">Phosphoprotein</keyword>
<dbReference type="Proteomes" id="UP000580474">
    <property type="component" value="Unassembled WGS sequence"/>
</dbReference>
<dbReference type="PANTHER" id="PTHR45436:SF5">
    <property type="entry name" value="SENSOR HISTIDINE KINASE TRCS"/>
    <property type="match status" value="1"/>
</dbReference>
<evidence type="ECO:0000256" key="6">
    <source>
        <dbReference type="SAM" id="MobiDB-lite"/>
    </source>
</evidence>
<feature type="region of interest" description="Disordered" evidence="6">
    <location>
        <begin position="316"/>
        <end position="447"/>
    </location>
</feature>
<gene>
    <name evidence="9" type="ORF">BJ969_003733</name>
</gene>
<dbReference type="InterPro" id="IPR050428">
    <property type="entry name" value="TCS_sensor_his_kinase"/>
</dbReference>
<evidence type="ECO:0000256" key="7">
    <source>
        <dbReference type="SAM" id="Phobius"/>
    </source>
</evidence>
<dbReference type="GO" id="GO:0004673">
    <property type="term" value="F:protein histidine kinase activity"/>
    <property type="evidence" value="ECO:0007669"/>
    <property type="project" value="UniProtKB-EC"/>
</dbReference>
<evidence type="ECO:0000256" key="4">
    <source>
        <dbReference type="ARBA" id="ARBA00022679"/>
    </source>
</evidence>
<evidence type="ECO:0000256" key="2">
    <source>
        <dbReference type="ARBA" id="ARBA00012438"/>
    </source>
</evidence>
<dbReference type="AlphaFoldDB" id="A0A840NKV3"/>
<evidence type="ECO:0000313" key="9">
    <source>
        <dbReference type="EMBL" id="MBB5070645.1"/>
    </source>
</evidence>
<feature type="domain" description="Histidine kinase/HSP90-like ATPase" evidence="8">
    <location>
        <begin position="194"/>
        <end position="302"/>
    </location>
</feature>
<dbReference type="SUPFAM" id="SSF55874">
    <property type="entry name" value="ATPase domain of HSP90 chaperone/DNA topoisomerase II/histidine kinase"/>
    <property type="match status" value="1"/>
</dbReference>
<dbReference type="EC" id="2.7.13.3" evidence="2"/>
<dbReference type="InterPro" id="IPR003594">
    <property type="entry name" value="HATPase_dom"/>
</dbReference>
<evidence type="ECO:0000256" key="3">
    <source>
        <dbReference type="ARBA" id="ARBA00022553"/>
    </source>
</evidence>
<dbReference type="Gene3D" id="3.30.565.10">
    <property type="entry name" value="Histidine kinase-like ATPase, C-terminal domain"/>
    <property type="match status" value="1"/>
</dbReference>
<dbReference type="GO" id="GO:0000160">
    <property type="term" value="P:phosphorelay signal transduction system"/>
    <property type="evidence" value="ECO:0007669"/>
    <property type="project" value="TreeGrafter"/>
</dbReference>
<sequence>MQQTTGWILGGLVILVVLLGAAVALLSARLRQQHKEIEQWSLAALEPPAPIEPVQPQLPPEPAPAPVLDAPLTVEPDEAYRREVVQGAQEALGGTMRRILALTNNAAGRLHEMQRSHGPDVLEDLLPIDHLLAQAQRRAQLVTVLCGSPPGQQRSPQLMARLVGAAQSRIHDYERVRLSTRDTTTAVLGRVVEPLSAALAELLDNATRSSPPTAPVDVMITAEYHGVSLEIHDGGVGMPPDALNQANAVLSRGATEIELTELGNPPRTGLAGCSVLAASYGFTVRLDAASSRGGLRAVLLVPHNLLTTLNPQPAPAAIASSAAEPSTGEPAEPVTFGDPIAEPAEPAPRHRQPEPEPATTASGLPKRPRRTMTRSGDLSAPDGAAPVQAIADGAQRRTADASQSLRGLQRATGANSAAEFSAAAQALSESEQSDAADGSTSRRDADA</sequence>
<protein>
    <recommendedName>
        <fullName evidence="2">histidine kinase</fullName>
        <ecNumber evidence="2">2.7.13.3</ecNumber>
    </recommendedName>
</protein>
<name>A0A840NKV3_9PSEU</name>
<accession>A0A840NKV3</accession>
<reference evidence="9 10" key="1">
    <citation type="submission" date="2020-08" db="EMBL/GenBank/DDBJ databases">
        <title>Sequencing the genomes of 1000 actinobacteria strains.</title>
        <authorList>
            <person name="Klenk H.-P."/>
        </authorList>
    </citation>
    <scope>NUCLEOTIDE SEQUENCE [LARGE SCALE GENOMIC DNA]</scope>
    <source>
        <strain evidence="9 10">DSM 45582</strain>
    </source>
</reference>
<proteinExistence type="predicted"/>
<evidence type="ECO:0000313" key="10">
    <source>
        <dbReference type="Proteomes" id="UP000580474"/>
    </source>
</evidence>
<dbReference type="GO" id="GO:0005886">
    <property type="term" value="C:plasma membrane"/>
    <property type="evidence" value="ECO:0007669"/>
    <property type="project" value="TreeGrafter"/>
</dbReference>
<keyword evidence="5" id="KW-0418">Kinase</keyword>